<reference evidence="11" key="1">
    <citation type="submission" date="2021-01" db="EMBL/GenBank/DDBJ databases">
        <title>Genomic Encyclopedia of Type Strains, Phase IV (KMG-IV): sequencing the most valuable type-strain genomes for metagenomic binning, comparative biology and taxonomic classification.</title>
        <authorList>
            <person name="Goeker M."/>
        </authorList>
    </citation>
    <scope>NUCLEOTIDE SEQUENCE</scope>
    <source>
        <strain evidence="11">DSM 23230</strain>
    </source>
</reference>
<feature type="transmembrane region" description="Helical" evidence="7">
    <location>
        <begin position="309"/>
        <end position="331"/>
    </location>
</feature>
<evidence type="ECO:0000256" key="5">
    <source>
        <dbReference type="ARBA" id="ARBA00023136"/>
    </source>
</evidence>
<evidence type="ECO:0000256" key="7">
    <source>
        <dbReference type="SAM" id="Phobius"/>
    </source>
</evidence>
<feature type="domain" description="EAL" evidence="8">
    <location>
        <begin position="581"/>
        <end position="830"/>
    </location>
</feature>
<dbReference type="GO" id="GO:0005886">
    <property type="term" value="C:plasma membrane"/>
    <property type="evidence" value="ECO:0007669"/>
    <property type="project" value="UniProtKB-SubCell"/>
</dbReference>
<dbReference type="Pfam" id="PF02743">
    <property type="entry name" value="dCache_1"/>
    <property type="match status" value="1"/>
</dbReference>
<dbReference type="SMART" id="SM00052">
    <property type="entry name" value="EAL"/>
    <property type="match status" value="1"/>
</dbReference>
<dbReference type="Gene3D" id="3.20.20.450">
    <property type="entry name" value="EAL domain"/>
    <property type="match status" value="1"/>
</dbReference>
<dbReference type="SUPFAM" id="SSF103190">
    <property type="entry name" value="Sensory domain-like"/>
    <property type="match status" value="1"/>
</dbReference>
<dbReference type="AlphaFoldDB" id="A0A938XT40"/>
<dbReference type="Pfam" id="PF00563">
    <property type="entry name" value="EAL"/>
    <property type="match status" value="1"/>
</dbReference>
<dbReference type="SMART" id="SM00267">
    <property type="entry name" value="GGDEF"/>
    <property type="match status" value="1"/>
</dbReference>
<dbReference type="Gene3D" id="1.10.8.500">
    <property type="entry name" value="HAMP domain in histidine kinase"/>
    <property type="match status" value="1"/>
</dbReference>
<dbReference type="InterPro" id="IPR043128">
    <property type="entry name" value="Rev_trsase/Diguanyl_cyclase"/>
</dbReference>
<dbReference type="InterPro" id="IPR035919">
    <property type="entry name" value="EAL_sf"/>
</dbReference>
<dbReference type="CDD" id="cd01949">
    <property type="entry name" value="GGDEF"/>
    <property type="match status" value="1"/>
</dbReference>
<keyword evidence="6" id="KW-0175">Coiled coil</keyword>
<dbReference type="InterPro" id="IPR000160">
    <property type="entry name" value="GGDEF_dom"/>
</dbReference>
<dbReference type="Pfam" id="PF00990">
    <property type="entry name" value="GGDEF"/>
    <property type="match status" value="1"/>
</dbReference>
<dbReference type="CDD" id="cd12913">
    <property type="entry name" value="PDC1_MCP_like"/>
    <property type="match status" value="1"/>
</dbReference>
<keyword evidence="3 7" id="KW-0812">Transmembrane</keyword>
<dbReference type="InterPro" id="IPR003660">
    <property type="entry name" value="HAMP_dom"/>
</dbReference>
<evidence type="ECO:0000256" key="2">
    <source>
        <dbReference type="ARBA" id="ARBA00022475"/>
    </source>
</evidence>
<dbReference type="CDD" id="cd12912">
    <property type="entry name" value="PDC2_MCP_like"/>
    <property type="match status" value="1"/>
</dbReference>
<dbReference type="GO" id="GO:0007165">
    <property type="term" value="P:signal transduction"/>
    <property type="evidence" value="ECO:0007669"/>
    <property type="project" value="InterPro"/>
</dbReference>
<dbReference type="Gene3D" id="3.30.70.270">
    <property type="match status" value="1"/>
</dbReference>
<dbReference type="InterPro" id="IPR029151">
    <property type="entry name" value="Sensor-like_sf"/>
</dbReference>
<dbReference type="InterPro" id="IPR050706">
    <property type="entry name" value="Cyclic-di-GMP_PDE-like"/>
</dbReference>
<dbReference type="CDD" id="cd06225">
    <property type="entry name" value="HAMP"/>
    <property type="match status" value="1"/>
</dbReference>
<dbReference type="PROSITE" id="PS50887">
    <property type="entry name" value="GGDEF"/>
    <property type="match status" value="1"/>
</dbReference>
<dbReference type="SUPFAM" id="SSF55073">
    <property type="entry name" value="Nucleotide cyclase"/>
    <property type="match status" value="1"/>
</dbReference>
<proteinExistence type="predicted"/>
<dbReference type="Pfam" id="PF00672">
    <property type="entry name" value="HAMP"/>
    <property type="match status" value="1"/>
</dbReference>
<evidence type="ECO:0000313" key="12">
    <source>
        <dbReference type="Proteomes" id="UP000774000"/>
    </source>
</evidence>
<organism evidence="11 12">
    <name type="scientific">Halanaerobacter jeridensis</name>
    <dbReference type="NCBI Taxonomy" id="706427"/>
    <lineage>
        <taxon>Bacteria</taxon>
        <taxon>Bacillati</taxon>
        <taxon>Bacillota</taxon>
        <taxon>Clostridia</taxon>
        <taxon>Halanaerobiales</taxon>
        <taxon>Halobacteroidaceae</taxon>
        <taxon>Halanaerobacter</taxon>
    </lineage>
</organism>
<name>A0A938XT40_9FIRM</name>
<feature type="coiled-coil region" evidence="6">
    <location>
        <begin position="367"/>
        <end position="448"/>
    </location>
</feature>
<dbReference type="CDD" id="cd01948">
    <property type="entry name" value="EAL"/>
    <property type="match status" value="1"/>
</dbReference>
<dbReference type="PANTHER" id="PTHR33121">
    <property type="entry name" value="CYCLIC DI-GMP PHOSPHODIESTERASE PDEF"/>
    <property type="match status" value="1"/>
</dbReference>
<evidence type="ECO:0000256" key="4">
    <source>
        <dbReference type="ARBA" id="ARBA00022989"/>
    </source>
</evidence>
<comment type="caution">
    <text evidence="11">The sequence shown here is derived from an EMBL/GenBank/DDBJ whole genome shotgun (WGS) entry which is preliminary data.</text>
</comment>
<feature type="transmembrane region" description="Helical" evidence="7">
    <location>
        <begin position="16"/>
        <end position="36"/>
    </location>
</feature>
<dbReference type="EMBL" id="JAFBDQ010000003">
    <property type="protein sequence ID" value="MBM7555821.1"/>
    <property type="molecule type" value="Genomic_DNA"/>
</dbReference>
<dbReference type="NCBIfam" id="TIGR00254">
    <property type="entry name" value="GGDEF"/>
    <property type="match status" value="1"/>
</dbReference>
<protein>
    <submittedName>
        <fullName evidence="11">Diguanylate cyclase (GGDEF)-like protein</fullName>
    </submittedName>
</protein>
<feature type="domain" description="HAMP" evidence="9">
    <location>
        <begin position="333"/>
        <end position="386"/>
    </location>
</feature>
<dbReference type="RefSeq" id="WP_204700546.1">
    <property type="nucleotide sequence ID" value="NZ_JAFBDQ010000003.1"/>
</dbReference>
<evidence type="ECO:0000313" key="11">
    <source>
        <dbReference type="EMBL" id="MBM7555821.1"/>
    </source>
</evidence>
<dbReference type="InterPro" id="IPR001633">
    <property type="entry name" value="EAL_dom"/>
</dbReference>
<evidence type="ECO:0000259" key="10">
    <source>
        <dbReference type="PROSITE" id="PS50887"/>
    </source>
</evidence>
<dbReference type="PROSITE" id="PS50885">
    <property type="entry name" value="HAMP"/>
    <property type="match status" value="1"/>
</dbReference>
<sequence length="837" mass="96250">MEQLKKLLFSGLKKKLIILFLLMALVPLMLASYFSISTMQETIKNNFIATSSKEMKKASDTLNLYFEEVAKNSKFLASRPVVKKADETITTYINKRTKEKLKMTPLKNGEVEAEIYKFYEDFAKTHKNVAYVYLGTKDGGYVQWPRGVNSAEYDPRERPFYKQAINSQEEVVLTAPYHAQLDNNIIVSTVTKIKNNDGEVIGVQGLDVSLDGLTNMIKNIQIGEEGFLILATEQGKILAHPQNPKFNFQTIDKLNIKALNNLKNISSDNFFAEMNKQDYLFNIYTDQETNWKFISVIPKEELTAKTETLYWKIIITTLFVALAVILIAIYIGDLVSTPIINATNFAQEISNNNLEVEDLKIESRDEIGDLGQALNNMRNNLRDYLDEVKAAYQQLGAYTEEISQLNKKLEYQAEHDSLTELPNRSKFMKELEAELDEEKEGVVMLLDLDNFKEINDTLGHIYGDRLLKRLGARLLKLSNEEFFVARYGGDEFLFLLKNRTDLESIETQINKIRNSLNKAFLIKNNELEIDFSIGITLYPNDAYSPNQLITNADAAMYRAKENTKKDYFYYNIKLIEKIEERKRIKKILEKALNNNGFELKYQPQIDLDNGQAEYLEALIRLKEYDISPGKFIPIAENSGLIIEIGRWVTKRVIGKISTDLAKGKAPKKIAINFSVHQLEDHNYIKFLKETLQENNVAPELIEIEITESILIKKEEEAVKFLKQLKDLGIKLALDDFGTGYSSLNYLNYIPLDKVKLDKSLNDKFLEAKASAMGNLIKLFHSFNLPVVAEGIEDKEQYQRLQEKGCDYIQGYLFSRPQKWEKIKEITTINFIEKINEE</sequence>
<keyword evidence="12" id="KW-1185">Reference proteome</keyword>
<evidence type="ECO:0000259" key="9">
    <source>
        <dbReference type="PROSITE" id="PS50885"/>
    </source>
</evidence>
<evidence type="ECO:0000256" key="1">
    <source>
        <dbReference type="ARBA" id="ARBA00004651"/>
    </source>
</evidence>
<accession>A0A938XT40</accession>
<dbReference type="Gene3D" id="3.30.450.20">
    <property type="entry name" value="PAS domain"/>
    <property type="match status" value="2"/>
</dbReference>
<dbReference type="SUPFAM" id="SSF158472">
    <property type="entry name" value="HAMP domain-like"/>
    <property type="match status" value="1"/>
</dbReference>
<keyword evidence="2" id="KW-1003">Cell membrane</keyword>
<dbReference type="InterPro" id="IPR033479">
    <property type="entry name" value="dCache_1"/>
</dbReference>
<dbReference type="SUPFAM" id="SSF141868">
    <property type="entry name" value="EAL domain-like"/>
    <property type="match status" value="1"/>
</dbReference>
<comment type="subcellular location">
    <subcellularLocation>
        <location evidence="1">Cell membrane</location>
        <topology evidence="1">Multi-pass membrane protein</topology>
    </subcellularLocation>
</comment>
<dbReference type="InterPro" id="IPR029787">
    <property type="entry name" value="Nucleotide_cyclase"/>
</dbReference>
<dbReference type="SMART" id="SM00304">
    <property type="entry name" value="HAMP"/>
    <property type="match status" value="1"/>
</dbReference>
<evidence type="ECO:0000256" key="6">
    <source>
        <dbReference type="SAM" id="Coils"/>
    </source>
</evidence>
<keyword evidence="4 7" id="KW-1133">Transmembrane helix</keyword>
<dbReference type="PROSITE" id="PS50883">
    <property type="entry name" value="EAL"/>
    <property type="match status" value="1"/>
</dbReference>
<dbReference type="PANTHER" id="PTHR33121:SF79">
    <property type="entry name" value="CYCLIC DI-GMP PHOSPHODIESTERASE PDED-RELATED"/>
    <property type="match status" value="1"/>
</dbReference>
<evidence type="ECO:0000256" key="3">
    <source>
        <dbReference type="ARBA" id="ARBA00022692"/>
    </source>
</evidence>
<gene>
    <name evidence="11" type="ORF">JOC47_000655</name>
</gene>
<dbReference type="Proteomes" id="UP000774000">
    <property type="component" value="Unassembled WGS sequence"/>
</dbReference>
<evidence type="ECO:0000259" key="8">
    <source>
        <dbReference type="PROSITE" id="PS50883"/>
    </source>
</evidence>
<dbReference type="GO" id="GO:0071111">
    <property type="term" value="F:cyclic-guanylate-specific phosphodiesterase activity"/>
    <property type="evidence" value="ECO:0007669"/>
    <property type="project" value="InterPro"/>
</dbReference>
<feature type="domain" description="GGDEF" evidence="10">
    <location>
        <begin position="439"/>
        <end position="572"/>
    </location>
</feature>
<keyword evidence="5 7" id="KW-0472">Membrane</keyword>